<reference evidence="2 3" key="1">
    <citation type="submission" date="2024-02" db="EMBL/GenBank/DDBJ databases">
        <title>de novo genome assembly of Solanum bulbocastanum strain 11H21.</title>
        <authorList>
            <person name="Hosaka A.J."/>
        </authorList>
    </citation>
    <scope>NUCLEOTIDE SEQUENCE [LARGE SCALE GENOMIC DNA]</scope>
    <source>
        <tissue evidence="2">Young leaves</tissue>
    </source>
</reference>
<accession>A0AAN8T7W6</accession>
<proteinExistence type="predicted"/>
<protein>
    <submittedName>
        <fullName evidence="2">Uncharacterized protein</fullName>
    </submittedName>
</protein>
<gene>
    <name evidence="2" type="ORF">RDI58_021577</name>
</gene>
<name>A0AAN8T7W6_SOLBU</name>
<dbReference type="AlphaFoldDB" id="A0AAN8T7W6"/>
<dbReference type="Proteomes" id="UP001371456">
    <property type="component" value="Unassembled WGS sequence"/>
</dbReference>
<dbReference type="EMBL" id="JBANQN010000009">
    <property type="protein sequence ID" value="KAK6779393.1"/>
    <property type="molecule type" value="Genomic_DNA"/>
</dbReference>
<feature type="region of interest" description="Disordered" evidence="1">
    <location>
        <begin position="1"/>
        <end position="20"/>
    </location>
</feature>
<keyword evidence="3" id="KW-1185">Reference proteome</keyword>
<evidence type="ECO:0000313" key="3">
    <source>
        <dbReference type="Proteomes" id="UP001371456"/>
    </source>
</evidence>
<evidence type="ECO:0000313" key="2">
    <source>
        <dbReference type="EMBL" id="KAK6779393.1"/>
    </source>
</evidence>
<sequence>MSLCEQGVPRRRGRSSGSSAFNHGGVPLHIFNNFNSCGSIYVALDVPLYNNGRCALDV</sequence>
<organism evidence="2 3">
    <name type="scientific">Solanum bulbocastanum</name>
    <name type="common">Wild potato</name>
    <dbReference type="NCBI Taxonomy" id="147425"/>
    <lineage>
        <taxon>Eukaryota</taxon>
        <taxon>Viridiplantae</taxon>
        <taxon>Streptophyta</taxon>
        <taxon>Embryophyta</taxon>
        <taxon>Tracheophyta</taxon>
        <taxon>Spermatophyta</taxon>
        <taxon>Magnoliopsida</taxon>
        <taxon>eudicotyledons</taxon>
        <taxon>Gunneridae</taxon>
        <taxon>Pentapetalae</taxon>
        <taxon>asterids</taxon>
        <taxon>lamiids</taxon>
        <taxon>Solanales</taxon>
        <taxon>Solanaceae</taxon>
        <taxon>Solanoideae</taxon>
        <taxon>Solaneae</taxon>
        <taxon>Solanum</taxon>
    </lineage>
</organism>
<evidence type="ECO:0000256" key="1">
    <source>
        <dbReference type="SAM" id="MobiDB-lite"/>
    </source>
</evidence>
<comment type="caution">
    <text evidence="2">The sequence shown here is derived from an EMBL/GenBank/DDBJ whole genome shotgun (WGS) entry which is preliminary data.</text>
</comment>